<reference evidence="1" key="1">
    <citation type="journal article" date="2020" name="Stud. Mycol.">
        <title>101 Dothideomycetes genomes: a test case for predicting lifestyles and emergence of pathogens.</title>
        <authorList>
            <person name="Haridas S."/>
            <person name="Albert R."/>
            <person name="Binder M."/>
            <person name="Bloem J."/>
            <person name="Labutti K."/>
            <person name="Salamov A."/>
            <person name="Andreopoulos B."/>
            <person name="Baker S."/>
            <person name="Barry K."/>
            <person name="Bills G."/>
            <person name="Bluhm B."/>
            <person name="Cannon C."/>
            <person name="Castanera R."/>
            <person name="Culley D."/>
            <person name="Daum C."/>
            <person name="Ezra D."/>
            <person name="Gonzalez J."/>
            <person name="Henrissat B."/>
            <person name="Kuo A."/>
            <person name="Liang C."/>
            <person name="Lipzen A."/>
            <person name="Lutzoni F."/>
            <person name="Magnuson J."/>
            <person name="Mondo S."/>
            <person name="Nolan M."/>
            <person name="Ohm R."/>
            <person name="Pangilinan J."/>
            <person name="Park H.-J."/>
            <person name="Ramirez L."/>
            <person name="Alfaro M."/>
            <person name="Sun H."/>
            <person name="Tritt A."/>
            <person name="Yoshinaga Y."/>
            <person name="Zwiers L.-H."/>
            <person name="Turgeon B."/>
            <person name="Goodwin S."/>
            <person name="Spatafora J."/>
            <person name="Crous P."/>
            <person name="Grigoriev I."/>
        </authorList>
    </citation>
    <scope>NUCLEOTIDE SEQUENCE</scope>
    <source>
        <strain evidence="1">CBS 122681</strain>
    </source>
</reference>
<sequence>MMPQHTNAEDNLDDAQPNITISNIAVTKTPPPNPADKSPLFLIIKSFTASRNAVTWTLRGLYTPSDPTLASFRHSRYFKRPITIQHADLGTQQEYIVVLDILHIGNGSINVAGGCESQSGAQDIIYEQVAGLGVSHQGHPDCGDDGTLRRVTLVAWGLCYVWEIVEVGLGM</sequence>
<dbReference type="Proteomes" id="UP000799324">
    <property type="component" value="Unassembled WGS sequence"/>
</dbReference>
<dbReference type="AlphaFoldDB" id="A0A6A6SYX3"/>
<organism evidence="1 2">
    <name type="scientific">Lophiostoma macrostomum CBS 122681</name>
    <dbReference type="NCBI Taxonomy" id="1314788"/>
    <lineage>
        <taxon>Eukaryota</taxon>
        <taxon>Fungi</taxon>
        <taxon>Dikarya</taxon>
        <taxon>Ascomycota</taxon>
        <taxon>Pezizomycotina</taxon>
        <taxon>Dothideomycetes</taxon>
        <taxon>Pleosporomycetidae</taxon>
        <taxon>Pleosporales</taxon>
        <taxon>Lophiostomataceae</taxon>
        <taxon>Lophiostoma</taxon>
    </lineage>
</organism>
<protein>
    <submittedName>
        <fullName evidence="1">Uncharacterized protein</fullName>
    </submittedName>
</protein>
<dbReference type="EMBL" id="MU004408">
    <property type="protein sequence ID" value="KAF2652171.1"/>
    <property type="molecule type" value="Genomic_DNA"/>
</dbReference>
<proteinExistence type="predicted"/>
<evidence type="ECO:0000313" key="1">
    <source>
        <dbReference type="EMBL" id="KAF2652171.1"/>
    </source>
</evidence>
<gene>
    <name evidence="1" type="ORF">K491DRAFT_681581</name>
</gene>
<name>A0A6A6SYX3_9PLEO</name>
<accession>A0A6A6SYX3</accession>
<evidence type="ECO:0000313" key="2">
    <source>
        <dbReference type="Proteomes" id="UP000799324"/>
    </source>
</evidence>
<keyword evidence="2" id="KW-1185">Reference proteome</keyword>